<proteinExistence type="predicted"/>
<keyword evidence="3" id="KW-1185">Reference proteome</keyword>
<evidence type="ECO:0000256" key="1">
    <source>
        <dbReference type="SAM" id="MobiDB-lite"/>
    </source>
</evidence>
<dbReference type="Proteomes" id="UP001419268">
    <property type="component" value="Unassembled WGS sequence"/>
</dbReference>
<evidence type="ECO:0000313" key="3">
    <source>
        <dbReference type="Proteomes" id="UP001419268"/>
    </source>
</evidence>
<comment type="caution">
    <text evidence="2">The sequence shown here is derived from an EMBL/GenBank/DDBJ whole genome shotgun (WGS) entry which is preliminary data.</text>
</comment>
<sequence length="147" mass="16384">MSSAALSANQKVPRQCDSRKRANRLRTHGGHLFLSKKKPFDAPWHTNLGQAREAEIESEEEQPLVLVQPPTLPCTLATPYQGVEVRERSQIFYTADTFVLDDPDATDSFVLEVPNEFLNLKKGVHASLPKYVHAPFVIDISKGDGIT</sequence>
<organism evidence="2 3">
    <name type="scientific">Stephania cephalantha</name>
    <dbReference type="NCBI Taxonomy" id="152367"/>
    <lineage>
        <taxon>Eukaryota</taxon>
        <taxon>Viridiplantae</taxon>
        <taxon>Streptophyta</taxon>
        <taxon>Embryophyta</taxon>
        <taxon>Tracheophyta</taxon>
        <taxon>Spermatophyta</taxon>
        <taxon>Magnoliopsida</taxon>
        <taxon>Ranunculales</taxon>
        <taxon>Menispermaceae</taxon>
        <taxon>Menispermoideae</taxon>
        <taxon>Cissampelideae</taxon>
        <taxon>Stephania</taxon>
    </lineage>
</organism>
<accession>A0AAP0KUM1</accession>
<protein>
    <submittedName>
        <fullName evidence="2">Uncharacterized protein</fullName>
    </submittedName>
</protein>
<dbReference type="AlphaFoldDB" id="A0AAP0KUM1"/>
<dbReference type="EMBL" id="JBBNAG010000002">
    <property type="protein sequence ID" value="KAK9158149.1"/>
    <property type="molecule type" value="Genomic_DNA"/>
</dbReference>
<name>A0AAP0KUM1_9MAGN</name>
<evidence type="ECO:0000313" key="2">
    <source>
        <dbReference type="EMBL" id="KAK9158149.1"/>
    </source>
</evidence>
<reference evidence="2 3" key="1">
    <citation type="submission" date="2024-01" db="EMBL/GenBank/DDBJ databases">
        <title>Genome assemblies of Stephania.</title>
        <authorList>
            <person name="Yang L."/>
        </authorList>
    </citation>
    <scope>NUCLEOTIDE SEQUENCE [LARGE SCALE GENOMIC DNA]</scope>
    <source>
        <strain evidence="2">JXDWG</strain>
        <tissue evidence="2">Leaf</tissue>
    </source>
</reference>
<gene>
    <name evidence="2" type="ORF">Scep_004723</name>
</gene>
<feature type="region of interest" description="Disordered" evidence="1">
    <location>
        <begin position="36"/>
        <end position="61"/>
    </location>
</feature>